<protein>
    <submittedName>
        <fullName evidence="9">MFS transporter</fullName>
    </submittedName>
</protein>
<feature type="transmembrane region" description="Helical" evidence="7">
    <location>
        <begin position="403"/>
        <end position="419"/>
    </location>
</feature>
<keyword evidence="10" id="KW-1185">Reference proteome</keyword>
<evidence type="ECO:0000256" key="7">
    <source>
        <dbReference type="SAM" id="Phobius"/>
    </source>
</evidence>
<evidence type="ECO:0000256" key="5">
    <source>
        <dbReference type="ARBA" id="ARBA00022989"/>
    </source>
</evidence>
<feature type="transmembrane region" description="Helical" evidence="7">
    <location>
        <begin position="54"/>
        <end position="77"/>
    </location>
</feature>
<dbReference type="InterPro" id="IPR002123">
    <property type="entry name" value="Plipid/glycerol_acylTrfase"/>
</dbReference>
<feature type="transmembrane region" description="Helical" evidence="7">
    <location>
        <begin position="89"/>
        <end position="107"/>
    </location>
</feature>
<dbReference type="SMART" id="SM00563">
    <property type="entry name" value="PlsC"/>
    <property type="match status" value="1"/>
</dbReference>
<feature type="domain" description="Phospholipid/glycerol acyltransferase" evidence="8">
    <location>
        <begin position="455"/>
        <end position="571"/>
    </location>
</feature>
<gene>
    <name evidence="9" type="ORF">FDP08_18740</name>
</gene>
<evidence type="ECO:0000256" key="3">
    <source>
        <dbReference type="ARBA" id="ARBA00022475"/>
    </source>
</evidence>
<dbReference type="AlphaFoldDB" id="A0A4V6CTI3"/>
<dbReference type="CDD" id="cd07989">
    <property type="entry name" value="LPLAT_AGPAT-like"/>
    <property type="match status" value="1"/>
</dbReference>
<evidence type="ECO:0000256" key="6">
    <source>
        <dbReference type="ARBA" id="ARBA00023136"/>
    </source>
</evidence>
<evidence type="ECO:0000313" key="9">
    <source>
        <dbReference type="EMBL" id="TKV64435.1"/>
    </source>
</evidence>
<keyword evidence="6 7" id="KW-0472">Membrane</keyword>
<dbReference type="SUPFAM" id="SSF69593">
    <property type="entry name" value="Glycerol-3-phosphate (1)-acyltransferase"/>
    <property type="match status" value="1"/>
</dbReference>
<dbReference type="GO" id="GO:0005886">
    <property type="term" value="C:plasma membrane"/>
    <property type="evidence" value="ECO:0007669"/>
    <property type="project" value="UniProtKB-SubCell"/>
</dbReference>
<evidence type="ECO:0000259" key="8">
    <source>
        <dbReference type="SMART" id="SM00563"/>
    </source>
</evidence>
<dbReference type="GO" id="GO:0016746">
    <property type="term" value="F:acyltransferase activity"/>
    <property type="evidence" value="ECO:0007669"/>
    <property type="project" value="InterPro"/>
</dbReference>
<keyword evidence="5 7" id="KW-1133">Transmembrane helix</keyword>
<dbReference type="InterPro" id="IPR011701">
    <property type="entry name" value="MFS"/>
</dbReference>
<dbReference type="RefSeq" id="WP_137437794.1">
    <property type="nucleotide sequence ID" value="NZ_JANRHC010000003.1"/>
</dbReference>
<dbReference type="EMBL" id="SZYH01000002">
    <property type="protein sequence ID" value="TKV64435.1"/>
    <property type="molecule type" value="Genomic_DNA"/>
</dbReference>
<dbReference type="Pfam" id="PF01553">
    <property type="entry name" value="Acyltransferase"/>
    <property type="match status" value="1"/>
</dbReference>
<feature type="transmembrane region" description="Helical" evidence="7">
    <location>
        <begin position="147"/>
        <end position="171"/>
    </location>
</feature>
<dbReference type="Gene3D" id="1.20.1250.20">
    <property type="entry name" value="MFS general substrate transporter like domains"/>
    <property type="match status" value="1"/>
</dbReference>
<keyword evidence="4 7" id="KW-0812">Transmembrane</keyword>
<feature type="transmembrane region" description="Helical" evidence="7">
    <location>
        <begin position="335"/>
        <end position="358"/>
    </location>
</feature>
<evidence type="ECO:0000256" key="1">
    <source>
        <dbReference type="ARBA" id="ARBA00004651"/>
    </source>
</evidence>
<sequence length="632" mass="70109">MDDHSQFRLLSERRFLPFFLTQFSGAFNDNLFRNSLLLLITYTTGGLMGLPTDVVVNMAAFLFILPFFLFSGIAGQLADKYEKSRVIRWVKLAEIAIMVLAAAGLWAGWYESLLLLLFLMGVQSTFFGPVKYAILPQVLREDELVGGNALVEMGTFVAILVGTITAGLLMASSQPEKLAAIGVLALAVIGYIAARQVPVTGATHPEMTVRLRPLQETWRLMRLAAENHSVLLCIMAISWFWFLGAAYLTQFPGFAQTDLMGDETVVTLLLAVFTIGIALGSVACERLSGHRIELGIVPIGSLGISLFGLDLYFNMPANPVPTDWWMILSDSQHRQVAIDLLGIGFFGGLFIVPLYAFVQRETPEDRRARVIAALNVFNALFMVVSAIMGILMLGVIGLSVPEFFLVLSIMNLVVAGFVYQQVPEFALRFIVWVLSHTIYRVRHEGLHRIPEEGPVLLVCNHVTYMDALVIAGAVRRPVRFVMDYRIFKTPLLGALFRLAKTIPIGSRNRVPEIYEAAFERIDEELEAGNVVCIFPEGRLTTDGEVGTFRSGVDVILERSPVPVVPMALSGLWGSFFSHCGGPALRHFPRRFWSRIELLADDPLPADQANAEVLEERVKHLMGRSPTKPAYEQ</sequence>
<proteinExistence type="predicted"/>
<comment type="subcellular location">
    <subcellularLocation>
        <location evidence="1">Cell membrane</location>
        <topology evidence="1">Multi-pass membrane protein</topology>
    </subcellularLocation>
</comment>
<dbReference type="Proteomes" id="UP000308488">
    <property type="component" value="Unassembled WGS sequence"/>
</dbReference>
<dbReference type="GO" id="GO:0022857">
    <property type="term" value="F:transmembrane transporter activity"/>
    <property type="evidence" value="ECO:0007669"/>
    <property type="project" value="InterPro"/>
</dbReference>
<feature type="transmembrane region" description="Helical" evidence="7">
    <location>
        <begin position="264"/>
        <end position="284"/>
    </location>
</feature>
<dbReference type="PANTHER" id="PTHR43266">
    <property type="entry name" value="MACROLIDE-EFFLUX PROTEIN"/>
    <property type="match status" value="1"/>
</dbReference>
<dbReference type="CDD" id="cd06173">
    <property type="entry name" value="MFS_MefA_like"/>
    <property type="match status" value="1"/>
</dbReference>
<comment type="caution">
    <text evidence="9">The sequence shown here is derived from an EMBL/GenBank/DDBJ whole genome shotgun (WGS) entry which is preliminary data.</text>
</comment>
<dbReference type="OrthoDB" id="9803968at2"/>
<dbReference type="Pfam" id="PF07690">
    <property type="entry name" value="MFS_1"/>
    <property type="match status" value="1"/>
</dbReference>
<evidence type="ECO:0000313" key="10">
    <source>
        <dbReference type="Proteomes" id="UP000308488"/>
    </source>
</evidence>
<feature type="transmembrane region" description="Helical" evidence="7">
    <location>
        <begin position="113"/>
        <end position="135"/>
    </location>
</feature>
<feature type="transmembrane region" description="Helical" evidence="7">
    <location>
        <begin position="370"/>
        <end position="397"/>
    </location>
</feature>
<dbReference type="SUPFAM" id="SSF103473">
    <property type="entry name" value="MFS general substrate transporter"/>
    <property type="match status" value="1"/>
</dbReference>
<keyword evidence="2" id="KW-0813">Transport</keyword>
<feature type="transmembrane region" description="Helical" evidence="7">
    <location>
        <begin position="177"/>
        <end position="194"/>
    </location>
</feature>
<dbReference type="PANTHER" id="PTHR43266:SF2">
    <property type="entry name" value="MAJOR FACILITATOR SUPERFAMILY (MFS) PROFILE DOMAIN-CONTAINING PROTEIN"/>
    <property type="match status" value="1"/>
</dbReference>
<accession>A0A4V6CTI3</accession>
<name>A0A4V6CTI3_9GAMM</name>
<reference evidence="9 10" key="1">
    <citation type="submission" date="2019-05" db="EMBL/GenBank/DDBJ databases">
        <title>Marinobacter panjinensis sp. nov., a moderately halophilic bacterium isolated from sea tidal flat environment.</title>
        <authorList>
            <person name="Yang W."/>
            <person name="An M."/>
            <person name="He W."/>
            <person name="Luo X."/>
            <person name="Zhu L."/>
            <person name="Chen G."/>
            <person name="Zhang Y."/>
            <person name="Wang Y."/>
        </authorList>
    </citation>
    <scope>NUCLEOTIDE SEQUENCE [LARGE SCALE GENOMIC DNA]</scope>
    <source>
        <strain evidence="9 10">PJ-16</strain>
    </source>
</reference>
<evidence type="ECO:0000256" key="2">
    <source>
        <dbReference type="ARBA" id="ARBA00022448"/>
    </source>
</evidence>
<feature type="transmembrane region" description="Helical" evidence="7">
    <location>
        <begin position="296"/>
        <end position="315"/>
    </location>
</feature>
<keyword evidence="3" id="KW-1003">Cell membrane</keyword>
<dbReference type="InterPro" id="IPR036259">
    <property type="entry name" value="MFS_trans_sf"/>
</dbReference>
<evidence type="ECO:0000256" key="4">
    <source>
        <dbReference type="ARBA" id="ARBA00022692"/>
    </source>
</evidence>
<feature type="transmembrane region" description="Helical" evidence="7">
    <location>
        <begin position="229"/>
        <end position="249"/>
    </location>
</feature>
<organism evidence="9 10">
    <name type="scientific">Marinobacter panjinensis</name>
    <dbReference type="NCBI Taxonomy" id="2576384"/>
    <lineage>
        <taxon>Bacteria</taxon>
        <taxon>Pseudomonadati</taxon>
        <taxon>Pseudomonadota</taxon>
        <taxon>Gammaproteobacteria</taxon>
        <taxon>Pseudomonadales</taxon>
        <taxon>Marinobacteraceae</taxon>
        <taxon>Marinobacter</taxon>
    </lineage>
</organism>